<dbReference type="RefSeq" id="WP_035680788.1">
    <property type="nucleotide sequence ID" value="NZ_JPRL01000001.1"/>
</dbReference>
<dbReference type="eggNOG" id="ENOG502ZZKP">
    <property type="taxonomic scope" value="Bacteria"/>
</dbReference>
<dbReference type="STRING" id="362418.IW19_02565"/>
<evidence type="ECO:0000313" key="1">
    <source>
        <dbReference type="EMBL" id="KFF04479.1"/>
    </source>
</evidence>
<accession>A0A085ZJ65</accession>
<dbReference type="AlphaFoldDB" id="A0A085ZJ65"/>
<name>A0A085ZJ65_9FLAO</name>
<dbReference type="Proteomes" id="UP000028715">
    <property type="component" value="Unassembled WGS sequence"/>
</dbReference>
<proteinExistence type="predicted"/>
<reference evidence="1 2" key="1">
    <citation type="submission" date="2014-07" db="EMBL/GenBank/DDBJ databases">
        <title>Genome of Flavobacterium reichenbachii LMG 25512.</title>
        <authorList>
            <person name="Stropko S.J."/>
            <person name="Pipes S.E."/>
            <person name="Newman J.D."/>
        </authorList>
    </citation>
    <scope>NUCLEOTIDE SEQUENCE [LARGE SCALE GENOMIC DNA]</scope>
    <source>
        <strain evidence="1 2">LMG 25512</strain>
    </source>
</reference>
<dbReference type="OrthoDB" id="7061679at2"/>
<comment type="caution">
    <text evidence="1">The sequence shown here is derived from an EMBL/GenBank/DDBJ whole genome shotgun (WGS) entry which is preliminary data.</text>
</comment>
<evidence type="ECO:0000313" key="2">
    <source>
        <dbReference type="Proteomes" id="UP000028715"/>
    </source>
</evidence>
<evidence type="ECO:0008006" key="3">
    <source>
        <dbReference type="Google" id="ProtNLM"/>
    </source>
</evidence>
<sequence length="329" mass="38692">MTYSENIKFIRANFPQLDLLAETEFHLFKNESFAFECIDSCTKLCNTASRNLEISVNFAVEYNYNFNAKAIIKDNNGIILLNLGLIERLEIIVSDSIEVFYLENISKLTFSQTDKLEIKNLFSNLCISYLFHHELAHILQFLSLSSENHYNLNEETSNKNQFEIKNHIYEMDADLFGITMCTSELLDYAKNINYPFNTILVFNLLTTLLFSISNIIIEFSKNQLADIYYKKQSHPHPLIRIIKCNDQILSFTSKNLVIQKEFFLAVLQRTFKIINQIQYNTKGRIDFSKLLHDNISEIELYINEIEMESEKYNELIRFRVQKIFNSLHE</sequence>
<protein>
    <recommendedName>
        <fullName evidence="3">Peptidase U49</fullName>
    </recommendedName>
</protein>
<keyword evidence="2" id="KW-1185">Reference proteome</keyword>
<organism evidence="1 2">
    <name type="scientific">Flavobacterium reichenbachii</name>
    <dbReference type="NCBI Taxonomy" id="362418"/>
    <lineage>
        <taxon>Bacteria</taxon>
        <taxon>Pseudomonadati</taxon>
        <taxon>Bacteroidota</taxon>
        <taxon>Flavobacteriia</taxon>
        <taxon>Flavobacteriales</taxon>
        <taxon>Flavobacteriaceae</taxon>
        <taxon>Flavobacterium</taxon>
    </lineage>
</organism>
<gene>
    <name evidence="1" type="ORF">IW19_02565</name>
</gene>
<dbReference type="EMBL" id="JPRL01000001">
    <property type="protein sequence ID" value="KFF04479.1"/>
    <property type="molecule type" value="Genomic_DNA"/>
</dbReference>